<protein>
    <submittedName>
        <fullName evidence="2">Type 1 fimbrial protein</fullName>
    </submittedName>
</protein>
<accession>A0A5H6XZF5</accession>
<feature type="chain" id="PRO_5030121904" evidence="1">
    <location>
        <begin position="24"/>
        <end position="71"/>
    </location>
</feature>
<evidence type="ECO:0000313" key="2">
    <source>
        <dbReference type="EMBL" id="HAE6939076.1"/>
    </source>
</evidence>
<sequence>MMKHNVMLISTLPLAIMSGSAMASVNGGTVEFSGVVANTTCDICLVLNGSQSNVIQLGSIGTGALVINHPQ</sequence>
<keyword evidence="1" id="KW-0732">Signal</keyword>
<feature type="signal peptide" evidence="1">
    <location>
        <begin position="1"/>
        <end position="23"/>
    </location>
</feature>
<proteinExistence type="predicted"/>
<dbReference type="AlphaFoldDB" id="A0A5H6XZF5"/>
<organism evidence="2">
    <name type="scientific">Salmonella enterica subsp. enterica serovar Heidelberg</name>
    <dbReference type="NCBI Taxonomy" id="611"/>
    <lineage>
        <taxon>Bacteria</taxon>
        <taxon>Pseudomonadati</taxon>
        <taxon>Pseudomonadota</taxon>
        <taxon>Gammaproteobacteria</taxon>
        <taxon>Enterobacterales</taxon>
        <taxon>Enterobacteriaceae</taxon>
        <taxon>Salmonella</taxon>
    </lineage>
</organism>
<dbReference type="RefSeq" id="WP_149028335.1">
    <property type="nucleotide sequence ID" value="NZ_JAFDUN010000025.1"/>
</dbReference>
<reference evidence="2" key="2">
    <citation type="submission" date="2018-07" db="EMBL/GenBank/DDBJ databases">
        <authorList>
            <consortium name="NCBI Pathogen Detection Project"/>
        </authorList>
    </citation>
    <scope>NUCLEOTIDE SEQUENCE</scope>
    <source>
        <strain evidence="2">IVB 588/24</strain>
    </source>
</reference>
<comment type="caution">
    <text evidence="2">The sequence shown here is derived from an EMBL/GenBank/DDBJ whole genome shotgun (WGS) entry which is preliminary data.</text>
</comment>
<evidence type="ECO:0000256" key="1">
    <source>
        <dbReference type="SAM" id="SignalP"/>
    </source>
</evidence>
<name>A0A5H6XZF5_SALET</name>
<reference evidence="2" key="1">
    <citation type="journal article" date="2018" name="Genome Biol.">
        <title>SKESA: strategic k-mer extension for scrupulous assemblies.</title>
        <authorList>
            <person name="Souvorov A."/>
            <person name="Agarwala R."/>
            <person name="Lipman D.J."/>
        </authorList>
    </citation>
    <scope>NUCLEOTIDE SEQUENCE</scope>
    <source>
        <strain evidence="2">IVB 588/24</strain>
    </source>
</reference>
<gene>
    <name evidence="2" type="ORF">GNB72_000781</name>
</gene>
<dbReference type="EMBL" id="DAASTI010000002">
    <property type="protein sequence ID" value="HAE6939076.1"/>
    <property type="molecule type" value="Genomic_DNA"/>
</dbReference>